<organism evidence="2 3">
    <name type="scientific">Coleophoma crateriformis</name>
    <dbReference type="NCBI Taxonomy" id="565419"/>
    <lineage>
        <taxon>Eukaryota</taxon>
        <taxon>Fungi</taxon>
        <taxon>Dikarya</taxon>
        <taxon>Ascomycota</taxon>
        <taxon>Pezizomycotina</taxon>
        <taxon>Leotiomycetes</taxon>
        <taxon>Helotiales</taxon>
        <taxon>Dermateaceae</taxon>
        <taxon>Coleophoma</taxon>
    </lineage>
</organism>
<dbReference type="Proteomes" id="UP000256328">
    <property type="component" value="Unassembled WGS sequence"/>
</dbReference>
<evidence type="ECO:0000313" key="2">
    <source>
        <dbReference type="EMBL" id="RDW73838.1"/>
    </source>
</evidence>
<proteinExistence type="predicted"/>
<gene>
    <name evidence="2" type="ORF">BP5796_07280</name>
</gene>
<dbReference type="EMBL" id="PDLN01000010">
    <property type="protein sequence ID" value="RDW73838.1"/>
    <property type="molecule type" value="Genomic_DNA"/>
</dbReference>
<name>A0A3D8RIT4_9HELO</name>
<dbReference type="AlphaFoldDB" id="A0A3D8RIT4"/>
<accession>A0A3D8RIT4</accession>
<evidence type="ECO:0000256" key="1">
    <source>
        <dbReference type="SAM" id="MobiDB-lite"/>
    </source>
</evidence>
<comment type="caution">
    <text evidence="2">The sequence shown here is derived from an EMBL/GenBank/DDBJ whole genome shotgun (WGS) entry which is preliminary data.</text>
</comment>
<protein>
    <submittedName>
        <fullName evidence="2">Uncharacterized protein</fullName>
    </submittedName>
</protein>
<sequence>MAHSGGTTRGGRSLSGCFDGDAVQKACLKIRRETYEVKQRQKAEPGSVGQGVRWKSRGPSPAVYGVASSYWTPQAGMELGDPGARMCHGTIAWAPADTQMNTDICAGPVEGLRRVRDTKVLSRRKVVCRPDGKPHEG</sequence>
<keyword evidence="3" id="KW-1185">Reference proteome</keyword>
<reference evidence="2 3" key="1">
    <citation type="journal article" date="2018" name="IMA Fungus">
        <title>IMA Genome-F 9: Draft genome sequence of Annulohypoxylon stygium, Aspergillus mulundensis, Berkeleyomyces basicola (syn. Thielaviopsis basicola), Ceratocystis smalleyi, two Cercospora beticola strains, Coleophoma cylindrospora, Fusarium fracticaudum, Phialophora cf. hyalina, and Morchella septimelata.</title>
        <authorList>
            <person name="Wingfield B.D."/>
            <person name="Bills G.F."/>
            <person name="Dong Y."/>
            <person name="Huang W."/>
            <person name="Nel W.J."/>
            <person name="Swalarsk-Parry B.S."/>
            <person name="Vaghefi N."/>
            <person name="Wilken P.M."/>
            <person name="An Z."/>
            <person name="de Beer Z.W."/>
            <person name="De Vos L."/>
            <person name="Chen L."/>
            <person name="Duong T.A."/>
            <person name="Gao Y."/>
            <person name="Hammerbacher A."/>
            <person name="Kikkert J.R."/>
            <person name="Li Y."/>
            <person name="Li H."/>
            <person name="Li K."/>
            <person name="Li Q."/>
            <person name="Liu X."/>
            <person name="Ma X."/>
            <person name="Naidoo K."/>
            <person name="Pethybridge S.J."/>
            <person name="Sun J."/>
            <person name="Steenkamp E.T."/>
            <person name="van der Nest M.A."/>
            <person name="van Wyk S."/>
            <person name="Wingfield M.J."/>
            <person name="Xiong C."/>
            <person name="Yue Q."/>
            <person name="Zhang X."/>
        </authorList>
    </citation>
    <scope>NUCLEOTIDE SEQUENCE [LARGE SCALE GENOMIC DNA]</scope>
    <source>
        <strain evidence="2 3">BP5796</strain>
    </source>
</reference>
<evidence type="ECO:0000313" key="3">
    <source>
        <dbReference type="Proteomes" id="UP000256328"/>
    </source>
</evidence>
<feature type="region of interest" description="Disordered" evidence="1">
    <location>
        <begin position="38"/>
        <end position="59"/>
    </location>
</feature>